<accession>A0A386CB71</accession>
<dbReference type="GO" id="GO:0016301">
    <property type="term" value="F:kinase activity"/>
    <property type="evidence" value="ECO:0007669"/>
    <property type="project" value="UniProtKB-KW"/>
</dbReference>
<sequence>MLEDFLQFLGFIFLDIIEIMLTLKLFSFVSAIPLRLKNIFYLSLSMVLFQVVFWAFFPDHFILDVVMLAQFLFFALIALYYGKSIKAKFLMFYAFFPLVSISLVKRFIVFFVMPLFGMPYSVVKHNTLLIYSITCFSIFLIYRCIQVFHFDFSTWR</sequence>
<evidence type="ECO:0000313" key="2">
    <source>
        <dbReference type="EMBL" id="AYC81270.1"/>
    </source>
</evidence>
<keyword evidence="1" id="KW-0812">Transmembrane</keyword>
<evidence type="ECO:0000256" key="1">
    <source>
        <dbReference type="SAM" id="Phobius"/>
    </source>
</evidence>
<gene>
    <name evidence="2" type="primary">rocA</name>
</gene>
<dbReference type="AlphaFoldDB" id="A0A386CB71"/>
<protein>
    <submittedName>
        <fullName evidence="2">Truncated sensory transduction protein kinase</fullName>
    </submittedName>
</protein>
<feature type="transmembrane region" description="Helical" evidence="1">
    <location>
        <begin position="93"/>
        <end position="116"/>
    </location>
</feature>
<keyword evidence="2" id="KW-0418">Kinase</keyword>
<dbReference type="EMBL" id="MH884546">
    <property type="protein sequence ID" value="AYC81270.1"/>
    <property type="molecule type" value="Genomic_DNA"/>
</dbReference>
<keyword evidence="1" id="KW-0472">Membrane</keyword>
<name>A0A386CB71_STRPY</name>
<reference evidence="2" key="1">
    <citation type="journal article" date="2018" name="Infect. Immun.">
        <title>RocA has serotype-specific gene regulatory and pathogenesis activity in serotype M28 group A streptococcus.</title>
        <authorList>
            <person name="Bernard P.E."/>
            <person name="Kachroo P."/>
            <person name="Zhu L."/>
            <person name="Beres S.B."/>
            <person name="Eraso J.M."/>
            <person name="Kajani Z."/>
            <person name="Long S.W."/>
            <person name="Musser J.M."/>
            <person name="Olsen R.J."/>
        </authorList>
    </citation>
    <scope>NUCLEOTIDE SEQUENCE</scope>
    <source>
        <strain evidence="2">Q157*</strain>
    </source>
</reference>
<feature type="transmembrane region" description="Helical" evidence="1">
    <location>
        <begin position="6"/>
        <end position="26"/>
    </location>
</feature>
<feature type="transmembrane region" description="Helical" evidence="1">
    <location>
        <begin position="38"/>
        <end position="56"/>
    </location>
</feature>
<feature type="transmembrane region" description="Helical" evidence="1">
    <location>
        <begin position="128"/>
        <end position="150"/>
    </location>
</feature>
<keyword evidence="2" id="KW-0808">Transferase</keyword>
<proteinExistence type="predicted"/>
<feature type="transmembrane region" description="Helical" evidence="1">
    <location>
        <begin position="62"/>
        <end position="81"/>
    </location>
</feature>
<organism evidence="2">
    <name type="scientific">Streptococcus pyogenes serotype M28</name>
    <dbReference type="NCBI Taxonomy" id="319700"/>
    <lineage>
        <taxon>Bacteria</taxon>
        <taxon>Bacillati</taxon>
        <taxon>Bacillota</taxon>
        <taxon>Bacilli</taxon>
        <taxon>Lactobacillales</taxon>
        <taxon>Streptococcaceae</taxon>
        <taxon>Streptococcus</taxon>
    </lineage>
</organism>
<keyword evidence="1" id="KW-1133">Transmembrane helix</keyword>